<comment type="caution">
    <text evidence="1">The sequence shown here is derived from an EMBL/GenBank/DDBJ whole genome shotgun (WGS) entry which is preliminary data.</text>
</comment>
<dbReference type="AlphaFoldDB" id="A0A699ZK47"/>
<dbReference type="Proteomes" id="UP000485058">
    <property type="component" value="Unassembled WGS sequence"/>
</dbReference>
<keyword evidence="2" id="KW-1185">Reference proteome</keyword>
<organism evidence="1 2">
    <name type="scientific">Haematococcus lacustris</name>
    <name type="common">Green alga</name>
    <name type="synonym">Haematococcus pluvialis</name>
    <dbReference type="NCBI Taxonomy" id="44745"/>
    <lineage>
        <taxon>Eukaryota</taxon>
        <taxon>Viridiplantae</taxon>
        <taxon>Chlorophyta</taxon>
        <taxon>core chlorophytes</taxon>
        <taxon>Chlorophyceae</taxon>
        <taxon>CS clade</taxon>
        <taxon>Chlamydomonadales</taxon>
        <taxon>Haematococcaceae</taxon>
        <taxon>Haematococcus</taxon>
    </lineage>
</organism>
<sequence length="159" mass="17515">MATENDEPFEGLTEDDLMDDAEVDTMVREAITASVGDNQFLHKGGRGPACIELHAVERKNRREIDRAMGEQHHDHPGHGVLGGAAHQCEAVGLLGLMCTCRGRCRGRRRQKRVTFKCGPFHVWAVNTVVSSFSTSFWPILLLVVAQEPHASMYGLSCAT</sequence>
<name>A0A699ZK47_HAELA</name>
<proteinExistence type="predicted"/>
<reference evidence="1 2" key="1">
    <citation type="submission" date="2020-02" db="EMBL/GenBank/DDBJ databases">
        <title>Draft genome sequence of Haematococcus lacustris strain NIES-144.</title>
        <authorList>
            <person name="Morimoto D."/>
            <person name="Nakagawa S."/>
            <person name="Yoshida T."/>
            <person name="Sawayama S."/>
        </authorList>
    </citation>
    <scope>NUCLEOTIDE SEQUENCE [LARGE SCALE GENOMIC DNA]</scope>
    <source>
        <strain evidence="1 2">NIES-144</strain>
    </source>
</reference>
<gene>
    <name evidence="1" type="ORF">HaLaN_20560</name>
</gene>
<accession>A0A699ZK47</accession>
<protein>
    <submittedName>
        <fullName evidence="1">Uncharacterized protein</fullName>
    </submittedName>
</protein>
<dbReference type="EMBL" id="BLLF01002174">
    <property type="protein sequence ID" value="GFH23013.1"/>
    <property type="molecule type" value="Genomic_DNA"/>
</dbReference>
<evidence type="ECO:0000313" key="2">
    <source>
        <dbReference type="Proteomes" id="UP000485058"/>
    </source>
</evidence>
<evidence type="ECO:0000313" key="1">
    <source>
        <dbReference type="EMBL" id="GFH23013.1"/>
    </source>
</evidence>